<feature type="transmembrane region" description="Helical" evidence="3">
    <location>
        <begin position="136"/>
        <end position="159"/>
    </location>
</feature>
<dbReference type="InterPro" id="IPR036259">
    <property type="entry name" value="MFS_trans_sf"/>
</dbReference>
<organism evidence="5 6">
    <name type="scientific">Chytriomyces confervae</name>
    <dbReference type="NCBI Taxonomy" id="246404"/>
    <lineage>
        <taxon>Eukaryota</taxon>
        <taxon>Fungi</taxon>
        <taxon>Fungi incertae sedis</taxon>
        <taxon>Chytridiomycota</taxon>
        <taxon>Chytridiomycota incertae sedis</taxon>
        <taxon>Chytridiomycetes</taxon>
        <taxon>Chytridiales</taxon>
        <taxon>Chytriomycetaceae</taxon>
        <taxon>Chytriomyces</taxon>
    </lineage>
</organism>
<feature type="transmembrane region" description="Helical" evidence="3">
    <location>
        <begin position="446"/>
        <end position="467"/>
    </location>
</feature>
<dbReference type="GO" id="GO:0022857">
    <property type="term" value="F:transmembrane transporter activity"/>
    <property type="evidence" value="ECO:0007669"/>
    <property type="project" value="InterPro"/>
</dbReference>
<dbReference type="AlphaFoldDB" id="A0A507FJW8"/>
<gene>
    <name evidence="5" type="ORF">CcCBS67573_g03023</name>
</gene>
<keyword evidence="6" id="KW-1185">Reference proteome</keyword>
<feature type="transmembrane region" description="Helical" evidence="3">
    <location>
        <begin position="271"/>
        <end position="294"/>
    </location>
</feature>
<dbReference type="SUPFAM" id="SSF103473">
    <property type="entry name" value="MFS general substrate transporter"/>
    <property type="match status" value="1"/>
</dbReference>
<feature type="transmembrane region" description="Helical" evidence="3">
    <location>
        <begin position="98"/>
        <end position="124"/>
    </location>
</feature>
<sequence>MASNAAIALYLCATLVAINNFVFINATTGLVLSHIQRVPSGQLGDKAGSLSFADQCVSLVCVYLWGVCSDVIGRRAVYASGFSVMALALALYPRAQSLAALLLLRMLFAIGGAAAASMLTAVLADYARDSSRGSMAGLVGLFSGCGALLALLVFMPVPFRFADLVEGIQTTYLAVAAISAVLAVLLALFLLPIDSEQGVPPTPLDDGESLLESMSRETSFEDSRPSSRLLDHSGSTIPPPRVVFVQSSESKTSILNLAIEGFTAAKDPKVLLGYIGSFLARGDTVIITLFIPLWVYKRYIEMGDCSAPSPDDPDIRDMCRAAFRRASAISGIAQTAALIGAPVFGYLSDRFHPSRVVLFNAVLGFISYLIMFYADPVKGYVFGLVIFVGLSEIGLVIGNISLVTHSGSVKESVRGSVAGVSSACGALGILIASKLGGYLFDNWREGAPFLVLAVGHFVAIVCGVYVVSMGVL</sequence>
<feature type="transmembrane region" description="Helical" evidence="3">
    <location>
        <begin position="326"/>
        <end position="347"/>
    </location>
</feature>
<feature type="transmembrane region" description="Helical" evidence="3">
    <location>
        <begin position="415"/>
        <end position="440"/>
    </location>
</feature>
<feature type="region of interest" description="Disordered" evidence="2">
    <location>
        <begin position="215"/>
        <end position="235"/>
    </location>
</feature>
<comment type="subcellular location">
    <subcellularLocation>
        <location evidence="1">Membrane</location>
        <topology evidence="1">Multi-pass membrane protein</topology>
    </subcellularLocation>
</comment>
<keyword evidence="3" id="KW-0812">Transmembrane</keyword>
<feature type="transmembrane region" description="Helical" evidence="3">
    <location>
        <begin position="75"/>
        <end position="92"/>
    </location>
</feature>
<keyword evidence="3" id="KW-0472">Membrane</keyword>
<dbReference type="OrthoDB" id="18110at2759"/>
<evidence type="ECO:0000259" key="4">
    <source>
        <dbReference type="PROSITE" id="PS50850"/>
    </source>
</evidence>
<feature type="transmembrane region" description="Helical" evidence="3">
    <location>
        <begin position="356"/>
        <end position="374"/>
    </location>
</feature>
<dbReference type="Pfam" id="PF07690">
    <property type="entry name" value="MFS_1"/>
    <property type="match status" value="1"/>
</dbReference>
<keyword evidence="3" id="KW-1133">Transmembrane helix</keyword>
<evidence type="ECO:0000256" key="1">
    <source>
        <dbReference type="ARBA" id="ARBA00004141"/>
    </source>
</evidence>
<dbReference type="Proteomes" id="UP000320333">
    <property type="component" value="Unassembled WGS sequence"/>
</dbReference>
<name>A0A507FJW8_9FUNG</name>
<dbReference type="GO" id="GO:0016020">
    <property type="term" value="C:membrane"/>
    <property type="evidence" value="ECO:0007669"/>
    <property type="project" value="UniProtKB-SubCell"/>
</dbReference>
<dbReference type="PANTHER" id="PTHR23524:SF1">
    <property type="entry name" value="MRH DOMAIN-CONTAINING PROTEIN-RELATED"/>
    <property type="match status" value="1"/>
</dbReference>
<proteinExistence type="predicted"/>
<dbReference type="InterPro" id="IPR011701">
    <property type="entry name" value="MFS"/>
</dbReference>
<dbReference type="InterPro" id="IPR020846">
    <property type="entry name" value="MFS_dom"/>
</dbReference>
<comment type="caution">
    <text evidence="5">The sequence shown here is derived from an EMBL/GenBank/DDBJ whole genome shotgun (WGS) entry which is preliminary data.</text>
</comment>
<dbReference type="Gene3D" id="1.20.1250.20">
    <property type="entry name" value="MFS general substrate transporter like domains"/>
    <property type="match status" value="2"/>
</dbReference>
<evidence type="ECO:0000256" key="2">
    <source>
        <dbReference type="SAM" id="MobiDB-lite"/>
    </source>
</evidence>
<accession>A0A507FJW8</accession>
<reference evidence="5 6" key="1">
    <citation type="journal article" date="2019" name="Sci. Rep.">
        <title>Comparative genomics of chytrid fungi reveal insights into the obligate biotrophic and pathogenic lifestyle of Synchytrium endobioticum.</title>
        <authorList>
            <person name="van de Vossenberg B.T.L.H."/>
            <person name="Warris S."/>
            <person name="Nguyen H.D.T."/>
            <person name="van Gent-Pelzer M.P.E."/>
            <person name="Joly D.L."/>
            <person name="van de Geest H.C."/>
            <person name="Bonants P.J.M."/>
            <person name="Smith D.S."/>
            <person name="Levesque C.A."/>
            <person name="van der Lee T.A.J."/>
        </authorList>
    </citation>
    <scope>NUCLEOTIDE SEQUENCE [LARGE SCALE GENOMIC DNA]</scope>
    <source>
        <strain evidence="5 6">CBS 675.73</strain>
    </source>
</reference>
<feature type="compositionally biased region" description="Basic and acidic residues" evidence="2">
    <location>
        <begin position="215"/>
        <end position="231"/>
    </location>
</feature>
<feature type="transmembrane region" description="Helical" evidence="3">
    <location>
        <begin position="380"/>
        <end position="403"/>
    </location>
</feature>
<feature type="domain" description="Major facilitator superfamily (MFS) profile" evidence="4">
    <location>
        <begin position="5"/>
        <end position="471"/>
    </location>
</feature>
<dbReference type="STRING" id="246404.A0A507FJW8"/>
<evidence type="ECO:0000313" key="6">
    <source>
        <dbReference type="Proteomes" id="UP000320333"/>
    </source>
</evidence>
<evidence type="ECO:0000313" key="5">
    <source>
        <dbReference type="EMBL" id="TPX75708.1"/>
    </source>
</evidence>
<protein>
    <recommendedName>
        <fullName evidence="4">Major facilitator superfamily (MFS) profile domain-containing protein</fullName>
    </recommendedName>
</protein>
<dbReference type="PANTHER" id="PTHR23524">
    <property type="entry name" value="TRANSPORTER, PUTATIVE (AFU_ORTHOLOGUE AFUA_8G04850)-RELATED"/>
    <property type="match status" value="1"/>
</dbReference>
<dbReference type="EMBL" id="QEAP01000071">
    <property type="protein sequence ID" value="TPX75708.1"/>
    <property type="molecule type" value="Genomic_DNA"/>
</dbReference>
<dbReference type="PROSITE" id="PS50850">
    <property type="entry name" value="MFS"/>
    <property type="match status" value="1"/>
</dbReference>
<feature type="transmembrane region" description="Helical" evidence="3">
    <location>
        <begin position="171"/>
        <end position="191"/>
    </location>
</feature>
<evidence type="ECO:0000256" key="3">
    <source>
        <dbReference type="SAM" id="Phobius"/>
    </source>
</evidence>